<feature type="region of interest" description="Disordered" evidence="1">
    <location>
        <begin position="248"/>
        <end position="280"/>
    </location>
</feature>
<gene>
    <name evidence="2" type="ORF">E3N88_30458</name>
</gene>
<reference evidence="2 3" key="1">
    <citation type="submission" date="2019-05" db="EMBL/GenBank/DDBJ databases">
        <title>Mikania micrantha, genome provides insights into the molecular mechanism of rapid growth.</title>
        <authorList>
            <person name="Liu B."/>
        </authorList>
    </citation>
    <scope>NUCLEOTIDE SEQUENCE [LARGE SCALE GENOMIC DNA]</scope>
    <source>
        <strain evidence="2">NLD-2019</strain>
        <tissue evidence="2">Leaf</tissue>
    </source>
</reference>
<dbReference type="Pfam" id="PF14223">
    <property type="entry name" value="Retrotran_gag_2"/>
    <property type="match status" value="1"/>
</dbReference>
<organism evidence="2 3">
    <name type="scientific">Mikania micrantha</name>
    <name type="common">bitter vine</name>
    <dbReference type="NCBI Taxonomy" id="192012"/>
    <lineage>
        <taxon>Eukaryota</taxon>
        <taxon>Viridiplantae</taxon>
        <taxon>Streptophyta</taxon>
        <taxon>Embryophyta</taxon>
        <taxon>Tracheophyta</taxon>
        <taxon>Spermatophyta</taxon>
        <taxon>Magnoliopsida</taxon>
        <taxon>eudicotyledons</taxon>
        <taxon>Gunneridae</taxon>
        <taxon>Pentapetalae</taxon>
        <taxon>asterids</taxon>
        <taxon>campanulids</taxon>
        <taxon>Asterales</taxon>
        <taxon>Asteraceae</taxon>
        <taxon>Asteroideae</taxon>
        <taxon>Heliantheae alliance</taxon>
        <taxon>Eupatorieae</taxon>
        <taxon>Mikania</taxon>
    </lineage>
</organism>
<dbReference type="PANTHER" id="PTHR47481">
    <property type="match status" value="1"/>
</dbReference>
<feature type="region of interest" description="Disordered" evidence="1">
    <location>
        <begin position="337"/>
        <end position="603"/>
    </location>
</feature>
<dbReference type="PANTHER" id="PTHR47481:SF35">
    <property type="entry name" value="ZINC FINGER, CCHC-TYPE-RELATED"/>
    <property type="match status" value="1"/>
</dbReference>
<feature type="compositionally biased region" description="Polar residues" evidence="1">
    <location>
        <begin position="337"/>
        <end position="364"/>
    </location>
</feature>
<dbReference type="Proteomes" id="UP000326396">
    <property type="component" value="Linkage Group LG5"/>
</dbReference>
<proteinExistence type="predicted"/>
<dbReference type="EMBL" id="SZYD01000015">
    <property type="protein sequence ID" value="KAD3641234.1"/>
    <property type="molecule type" value="Genomic_DNA"/>
</dbReference>
<dbReference type="OrthoDB" id="1845088at2759"/>
<sequence length="638" mass="68752">MASSSNTSYLPMSGLAPMIALKLSSSNYIYWKQQMIPLLSYQQLLPHVDGTQNAPPRLITNNDKSVDNPAYITWIQAEQQAIIILNASLTEEALSVTVGLSSARDIWVDLDAAFCNTSVERVQNLRDNLRALKKGDKPVAEFGHTFKAICDQLSAIGHPVDSMDQLHWFLCGLGTTFENFSTTIRLARPIPNFSDLLASAESHELFVKNLHGTNSISQVAFTAQSTKPNTFGHKSITPGSMPQHQFNYRGHNSQPQYRSSKPPFNNYRGSNRSMNRTGRPPTCQLCRKPGHYATQCYQLATFAASTNPTSMTTDDQLAQAFHAQCHLNSTIPDWTSDTGASSHMLPTTNALQNSTPIQGNQNIKPNIPPPEPPPIPPPEPPPIPPPGSPLIPSLEPPPLPIPPPTPPPEPPPIPPPEPPPIPPPEPPPSTPPPEPPPTPPPPPVPPSTPPPEPPPIQPPSPILPPTPPPEPPPIPLPEPSPTPPPSPIPPFTPPPKPPPKPPPDPPPKPPPLPIPPPIPPPEPPPIPAPKPPPLPIPPPIPPPEPPPIPAPKPPPLPIPPPIPPPKPTPIPPPYPPPKPPPLPIPPPIPRPKPTPAPIPRPKPIPIPPTMFVVQIMKPKNKKSKSLETNMCSCLMIIY</sequence>
<feature type="compositionally biased region" description="Pro residues" evidence="1">
    <location>
        <begin position="366"/>
        <end position="603"/>
    </location>
</feature>
<dbReference type="PRINTS" id="PR01217">
    <property type="entry name" value="PRICHEXTENSN"/>
</dbReference>
<evidence type="ECO:0000256" key="1">
    <source>
        <dbReference type="SAM" id="MobiDB-lite"/>
    </source>
</evidence>
<accession>A0A5N6MPN5</accession>
<dbReference type="AlphaFoldDB" id="A0A5N6MPN5"/>
<name>A0A5N6MPN5_9ASTR</name>
<protein>
    <recommendedName>
        <fullName evidence="4">CCHC-type domain-containing protein</fullName>
    </recommendedName>
</protein>
<evidence type="ECO:0000313" key="3">
    <source>
        <dbReference type="Proteomes" id="UP000326396"/>
    </source>
</evidence>
<keyword evidence="3" id="KW-1185">Reference proteome</keyword>
<evidence type="ECO:0000313" key="2">
    <source>
        <dbReference type="EMBL" id="KAD3641234.1"/>
    </source>
</evidence>
<evidence type="ECO:0008006" key="4">
    <source>
        <dbReference type="Google" id="ProtNLM"/>
    </source>
</evidence>
<comment type="caution">
    <text evidence="2">The sequence shown here is derived from an EMBL/GenBank/DDBJ whole genome shotgun (WGS) entry which is preliminary data.</text>
</comment>
<feature type="compositionally biased region" description="Polar residues" evidence="1">
    <location>
        <begin position="248"/>
        <end position="276"/>
    </location>
</feature>